<comment type="caution">
    <text evidence="8">The sequence shown here is derived from an EMBL/GenBank/DDBJ whole genome shotgun (WGS) entry which is preliminary data.</text>
</comment>
<evidence type="ECO:0000256" key="1">
    <source>
        <dbReference type="ARBA" id="ARBA00008857"/>
    </source>
</evidence>
<feature type="domain" description="Core-binding (CB)" evidence="7">
    <location>
        <begin position="73"/>
        <end position="158"/>
    </location>
</feature>
<keyword evidence="4" id="KW-0233">DNA recombination</keyword>
<dbReference type="InterPro" id="IPR002104">
    <property type="entry name" value="Integrase_catalytic"/>
</dbReference>
<name>A0A6F9Y8A1_9LACO</name>
<dbReference type="PANTHER" id="PTHR30349">
    <property type="entry name" value="PHAGE INTEGRASE-RELATED"/>
    <property type="match status" value="1"/>
</dbReference>
<dbReference type="InterPro" id="IPR004107">
    <property type="entry name" value="Integrase_SAM-like_N"/>
</dbReference>
<evidence type="ECO:0000259" key="6">
    <source>
        <dbReference type="PROSITE" id="PS51898"/>
    </source>
</evidence>
<dbReference type="InterPro" id="IPR011010">
    <property type="entry name" value="DNA_brk_join_enz"/>
</dbReference>
<dbReference type="Pfam" id="PF14659">
    <property type="entry name" value="Phage_int_SAM_3"/>
    <property type="match status" value="1"/>
</dbReference>
<dbReference type="AlphaFoldDB" id="A0A6F9Y8A1"/>
<evidence type="ECO:0000256" key="5">
    <source>
        <dbReference type="PROSITE-ProRule" id="PRU01248"/>
    </source>
</evidence>
<dbReference type="PROSITE" id="PS51900">
    <property type="entry name" value="CB"/>
    <property type="match status" value="1"/>
</dbReference>
<proteinExistence type="inferred from homology"/>
<sequence>MTTAEKTKYPGVYKDSKGNYFYQAYLGRDPITGKKVTKKSRKASNGKPFTSALSANAELSKIRAKYLEQSGQANYRITVKTFMERNFLPKYKADVKQSTYESHEQSFQRILDRFGDKRLEDITVLDCEEYRTWLLNNYSQSYANLNYISFRQVLEYAVKMDFLKVNVAKKTKAIPKGRTVQSFWTKSEFEKVISQCCIEVFEQHMNFMLIWLYFMTGMRVGEGQALKWSDIDLKNKTIKIFHNIDYKNKHNYTINNYTKTASGMRMISIDDTTVEYLKRWKKAQRKMIKSEFVLSYDGEPIARSTVQRILIRYAKLAGVTIIQGKGLRHSHASYLINEFNADVLTVSRRLGHSSPDITLRYYAHMWNRNDSILANRMTGNINFNPAKESKVNFNGNQLIKKNS</sequence>
<evidence type="ECO:0000256" key="4">
    <source>
        <dbReference type="ARBA" id="ARBA00023172"/>
    </source>
</evidence>
<dbReference type="GO" id="GO:0006310">
    <property type="term" value="P:DNA recombination"/>
    <property type="evidence" value="ECO:0007669"/>
    <property type="project" value="UniProtKB-KW"/>
</dbReference>
<dbReference type="RefSeq" id="WP_172577976.1">
    <property type="nucleotide sequence ID" value="NZ_BLAP01000075.1"/>
</dbReference>
<reference evidence="8" key="1">
    <citation type="submission" date="2019-10" db="EMBL/GenBank/DDBJ databases">
        <title>Lactobacillus agilis SN811 Whole Genome Sequencing Project.</title>
        <authorList>
            <person name="Suzuki S."/>
            <person name="Endo A."/>
            <person name="Maeno S."/>
            <person name="Shiwa Y."/>
            <person name="Matsutani M."/>
            <person name="Kajikawa A."/>
        </authorList>
    </citation>
    <scope>NUCLEOTIDE SEQUENCE</scope>
    <source>
        <strain evidence="8">SN811</strain>
    </source>
</reference>
<keyword evidence="3 5" id="KW-0238">DNA-binding</keyword>
<dbReference type="InterPro" id="IPR010998">
    <property type="entry name" value="Integrase_recombinase_N"/>
</dbReference>
<dbReference type="InterPro" id="IPR044068">
    <property type="entry name" value="CB"/>
</dbReference>
<feature type="domain" description="Tyr recombinase" evidence="6">
    <location>
        <begin position="179"/>
        <end position="377"/>
    </location>
</feature>
<dbReference type="Gene3D" id="1.10.443.10">
    <property type="entry name" value="Intergrase catalytic core"/>
    <property type="match status" value="1"/>
</dbReference>
<comment type="similarity">
    <text evidence="1">Belongs to the 'phage' integrase family.</text>
</comment>
<dbReference type="Pfam" id="PF00589">
    <property type="entry name" value="Phage_integrase"/>
    <property type="match status" value="1"/>
</dbReference>
<evidence type="ECO:0000259" key="7">
    <source>
        <dbReference type="PROSITE" id="PS51900"/>
    </source>
</evidence>
<evidence type="ECO:0000256" key="3">
    <source>
        <dbReference type="ARBA" id="ARBA00023125"/>
    </source>
</evidence>
<evidence type="ECO:0000313" key="8">
    <source>
        <dbReference type="EMBL" id="GET13702.1"/>
    </source>
</evidence>
<protein>
    <submittedName>
        <fullName evidence="8">Integrase</fullName>
    </submittedName>
</protein>
<accession>A0A6F9Y8A1</accession>
<organism evidence="8">
    <name type="scientific">Ligilactobacillus agilis</name>
    <dbReference type="NCBI Taxonomy" id="1601"/>
    <lineage>
        <taxon>Bacteria</taxon>
        <taxon>Bacillati</taxon>
        <taxon>Bacillota</taxon>
        <taxon>Bacilli</taxon>
        <taxon>Lactobacillales</taxon>
        <taxon>Lactobacillaceae</taxon>
        <taxon>Ligilactobacillus</taxon>
    </lineage>
</organism>
<evidence type="ECO:0000256" key="2">
    <source>
        <dbReference type="ARBA" id="ARBA00022908"/>
    </source>
</evidence>
<dbReference type="Gene3D" id="1.10.150.130">
    <property type="match status" value="1"/>
</dbReference>
<dbReference type="InterPro" id="IPR013762">
    <property type="entry name" value="Integrase-like_cat_sf"/>
</dbReference>
<dbReference type="CDD" id="cd01189">
    <property type="entry name" value="INT_ICEBs1_C_like"/>
    <property type="match status" value="1"/>
</dbReference>
<dbReference type="GO" id="GO:0003677">
    <property type="term" value="F:DNA binding"/>
    <property type="evidence" value="ECO:0007669"/>
    <property type="project" value="UniProtKB-UniRule"/>
</dbReference>
<dbReference type="PROSITE" id="PS51898">
    <property type="entry name" value="TYR_RECOMBINASE"/>
    <property type="match status" value="1"/>
</dbReference>
<dbReference type="SUPFAM" id="SSF56349">
    <property type="entry name" value="DNA breaking-rejoining enzymes"/>
    <property type="match status" value="1"/>
</dbReference>
<keyword evidence="2" id="KW-0229">DNA integration</keyword>
<gene>
    <name evidence="8" type="ORF">SN811_22020</name>
</gene>
<dbReference type="Proteomes" id="UP000494160">
    <property type="component" value="Unassembled WGS sequence"/>
</dbReference>
<dbReference type="GO" id="GO:0015074">
    <property type="term" value="P:DNA integration"/>
    <property type="evidence" value="ECO:0007669"/>
    <property type="project" value="UniProtKB-KW"/>
</dbReference>
<dbReference type="EMBL" id="BLAP01000075">
    <property type="protein sequence ID" value="GET13702.1"/>
    <property type="molecule type" value="Genomic_DNA"/>
</dbReference>
<dbReference type="PANTHER" id="PTHR30349:SF64">
    <property type="entry name" value="PROPHAGE INTEGRASE INTD-RELATED"/>
    <property type="match status" value="1"/>
</dbReference>
<dbReference type="InterPro" id="IPR050090">
    <property type="entry name" value="Tyrosine_recombinase_XerCD"/>
</dbReference>